<sequence length="114" mass="13330">MKEVNDQWGHSAGDRLICRAAEQLRAVFPGRVYRTGGDEFVVVDRQCGEEEFYAAIRALERELTAHEVSCSVGAVWSSVCRSVKEQYDEADHRMYEEKRRFYSQGQHDRRRKKD</sequence>
<dbReference type="GO" id="GO:0005886">
    <property type="term" value="C:plasma membrane"/>
    <property type="evidence" value="ECO:0007669"/>
    <property type="project" value="TreeGrafter"/>
</dbReference>
<proteinExistence type="predicted"/>
<dbReference type="NCBIfam" id="TIGR00254">
    <property type="entry name" value="GGDEF"/>
    <property type="match status" value="1"/>
</dbReference>
<dbReference type="Proteomes" id="UP001055185">
    <property type="component" value="Unassembled WGS sequence"/>
</dbReference>
<reference evidence="2" key="1">
    <citation type="journal article" date="2022" name="Int. J. Syst. Evol. Microbiol.">
        <title>Genome-based, phenotypic and chemotaxonomic classification of Faecalibacterium strains: proposal of three novel species Faecalibacterium duncaniae sp. nov., Faecalibacterium hattorii sp. nov. and Faecalibacterium gallinarum sp. nov. .</title>
        <authorList>
            <person name="Sakamoto M."/>
            <person name="Sakurai N."/>
            <person name="Tanno H."/>
            <person name="Iino T."/>
            <person name="Ohkuma M."/>
            <person name="Endo A."/>
        </authorList>
    </citation>
    <scope>NUCLEOTIDE SEQUENCE</scope>
    <source>
        <strain evidence="2">JCM 17207</strain>
    </source>
</reference>
<evidence type="ECO:0000259" key="1">
    <source>
        <dbReference type="PROSITE" id="PS50887"/>
    </source>
</evidence>
<accession>A0AA37IWT8</accession>
<dbReference type="PROSITE" id="PS50887">
    <property type="entry name" value="GGDEF"/>
    <property type="match status" value="1"/>
</dbReference>
<dbReference type="AlphaFoldDB" id="A0AA37IWT8"/>
<dbReference type="SUPFAM" id="SSF55073">
    <property type="entry name" value="Nucleotide cyclase"/>
    <property type="match status" value="1"/>
</dbReference>
<evidence type="ECO:0000313" key="3">
    <source>
        <dbReference type="Proteomes" id="UP001055185"/>
    </source>
</evidence>
<dbReference type="PANTHER" id="PTHR45138:SF9">
    <property type="entry name" value="DIGUANYLATE CYCLASE DGCM-RELATED"/>
    <property type="match status" value="1"/>
</dbReference>
<dbReference type="InterPro" id="IPR029787">
    <property type="entry name" value="Nucleotide_cyclase"/>
</dbReference>
<dbReference type="InterPro" id="IPR043128">
    <property type="entry name" value="Rev_trsase/Diguanyl_cyclase"/>
</dbReference>
<dbReference type="InterPro" id="IPR000160">
    <property type="entry name" value="GGDEF_dom"/>
</dbReference>
<protein>
    <recommendedName>
        <fullName evidence="1">GGDEF domain-containing protein</fullName>
    </recommendedName>
</protein>
<keyword evidence="3" id="KW-1185">Reference proteome</keyword>
<evidence type="ECO:0000313" key="2">
    <source>
        <dbReference type="EMBL" id="GJN63847.1"/>
    </source>
</evidence>
<dbReference type="PANTHER" id="PTHR45138">
    <property type="entry name" value="REGULATORY COMPONENTS OF SENSORY TRANSDUCTION SYSTEM"/>
    <property type="match status" value="1"/>
</dbReference>
<dbReference type="GO" id="GO:0052621">
    <property type="term" value="F:diguanylate cyclase activity"/>
    <property type="evidence" value="ECO:0007669"/>
    <property type="project" value="TreeGrafter"/>
</dbReference>
<gene>
    <name evidence="2" type="ORF">JCM17207_04720</name>
</gene>
<comment type="caution">
    <text evidence="2">The sequence shown here is derived from an EMBL/GenBank/DDBJ whole genome shotgun (WGS) entry which is preliminary data.</text>
</comment>
<dbReference type="GO" id="GO:1902201">
    <property type="term" value="P:negative regulation of bacterial-type flagellum-dependent cell motility"/>
    <property type="evidence" value="ECO:0007669"/>
    <property type="project" value="TreeGrafter"/>
</dbReference>
<dbReference type="RefSeq" id="WP_238316099.1">
    <property type="nucleotide sequence ID" value="NZ_BQKV01000020.1"/>
</dbReference>
<dbReference type="Gene3D" id="3.30.70.270">
    <property type="match status" value="1"/>
</dbReference>
<dbReference type="GO" id="GO:0043709">
    <property type="term" value="P:cell adhesion involved in single-species biofilm formation"/>
    <property type="evidence" value="ECO:0007669"/>
    <property type="project" value="TreeGrafter"/>
</dbReference>
<organism evidence="2 3">
    <name type="scientific">Faecalibacterium gallinarum</name>
    <dbReference type="NCBI Taxonomy" id="2903556"/>
    <lineage>
        <taxon>Bacteria</taxon>
        <taxon>Bacillati</taxon>
        <taxon>Bacillota</taxon>
        <taxon>Clostridia</taxon>
        <taxon>Eubacteriales</taxon>
        <taxon>Oscillospiraceae</taxon>
        <taxon>Faecalibacterium</taxon>
    </lineage>
</organism>
<dbReference type="InterPro" id="IPR050469">
    <property type="entry name" value="Diguanylate_Cyclase"/>
</dbReference>
<dbReference type="EMBL" id="BQKV01000020">
    <property type="protein sequence ID" value="GJN63847.1"/>
    <property type="molecule type" value="Genomic_DNA"/>
</dbReference>
<dbReference type="Pfam" id="PF00990">
    <property type="entry name" value="GGDEF"/>
    <property type="match status" value="1"/>
</dbReference>
<name>A0AA37IWT8_9FIRM</name>
<feature type="domain" description="GGDEF" evidence="1">
    <location>
        <begin position="1"/>
        <end position="114"/>
    </location>
</feature>
<dbReference type="CDD" id="cd01949">
    <property type="entry name" value="GGDEF"/>
    <property type="match status" value="1"/>
</dbReference>